<dbReference type="InterPro" id="IPR009076">
    <property type="entry name" value="FRB_dom"/>
</dbReference>
<gene>
    <name evidence="8" type="ORF">TRFO_09906</name>
</gene>
<dbReference type="GO" id="GO:0031929">
    <property type="term" value="P:TOR signaling"/>
    <property type="evidence" value="ECO:0007669"/>
    <property type="project" value="TreeGrafter"/>
</dbReference>
<dbReference type="GO" id="GO:0044877">
    <property type="term" value="F:protein-containing complex binding"/>
    <property type="evidence" value="ECO:0007669"/>
    <property type="project" value="InterPro"/>
</dbReference>
<dbReference type="SUPFAM" id="SSF48371">
    <property type="entry name" value="ARM repeat"/>
    <property type="match status" value="1"/>
</dbReference>
<dbReference type="Pfam" id="PF02260">
    <property type="entry name" value="FATC"/>
    <property type="match status" value="1"/>
</dbReference>
<dbReference type="GO" id="GO:0031932">
    <property type="term" value="C:TORC2 complex"/>
    <property type="evidence" value="ECO:0007669"/>
    <property type="project" value="TreeGrafter"/>
</dbReference>
<dbReference type="GO" id="GO:0016242">
    <property type="term" value="P:negative regulation of macroautophagy"/>
    <property type="evidence" value="ECO:0007669"/>
    <property type="project" value="TreeGrafter"/>
</dbReference>
<dbReference type="EC" id="2.7.11.1" evidence="1"/>
<dbReference type="Pfam" id="PF00454">
    <property type="entry name" value="PI3_PI4_kinase"/>
    <property type="match status" value="1"/>
</dbReference>
<feature type="domain" description="PI3K/PI4K catalytic" evidence="6">
    <location>
        <begin position="1131"/>
        <end position="1454"/>
    </location>
</feature>
<dbReference type="GO" id="GO:0004674">
    <property type="term" value="F:protein serine/threonine kinase activity"/>
    <property type="evidence" value="ECO:0007669"/>
    <property type="project" value="UniProtKB-EC"/>
</dbReference>
<dbReference type="Gene3D" id="1.25.10.10">
    <property type="entry name" value="Leucine-rich Repeat Variant"/>
    <property type="match status" value="1"/>
</dbReference>
<dbReference type="GeneID" id="94829840"/>
<dbReference type="SMART" id="SM01343">
    <property type="entry name" value="FATC"/>
    <property type="match status" value="1"/>
</dbReference>
<dbReference type="PANTHER" id="PTHR11139:SF9">
    <property type="entry name" value="SERINE_THREONINE-PROTEIN KINASE MTOR"/>
    <property type="match status" value="1"/>
</dbReference>
<evidence type="ECO:0000259" key="6">
    <source>
        <dbReference type="PROSITE" id="PS50290"/>
    </source>
</evidence>
<feature type="domain" description="FATC" evidence="7">
    <location>
        <begin position="1434"/>
        <end position="1466"/>
    </location>
</feature>
<evidence type="ECO:0000259" key="7">
    <source>
        <dbReference type="PROSITE" id="PS51190"/>
    </source>
</evidence>
<sequence>MIFSVMTKIIEAEPEYSAKYINKIFPLFLKTCNRPSYKHREILFEYMGIISTKCKNEIVPFFPYISLLVKKFIDSVSCIKYLTLLSYTFNSLFTPFAEDLFYLALSKLDNTENNYVKYLLKLLSICGIVHNLWFDSYIHALEEKIRKGISSYFAKQILKNMLIVISLSDYFQIFISRIILIAVSILPINYESAMNILSCIYNDHINDYQYITYMLESKNISCKDLQNYKYTIPKLEIKVISVYEKPIGRPKDKNIFVGIQYQPEETINSFFDELFRVSLTYTPSPAIYSCRDLSTQSLPFVQHLLPFAFLSCWKEASDADRKYLSGLLNRIINEHSQLHPMFIRLVEVLHRTKIAPKIDLLKFVNLSSSHQFSLYLLEKTYLHEPNNQEVIKKLIDLNLSMNRISIAQSLFNKIQPNLKKIQQAEMSMSLGHWEKALDLYSDEINCNCDFEKGSVNSHLPMITEALYKLHRYSDILKYEKEFEESEGDEKDSLLLPFAWAYFQNENMEKLKPIINQLPKNSTLPRMLLVCLYYLSIQKLDKAQDTIDKTCQYIVMHKELLTSFGEFYQMQDTLSMIQLIVECNEVSRFLSGKKHTTESLLKLWYHRIKGYHRDEFSWLVLLNLHKRLIDYDMNIHYTLKIISQIRKDRQFKTFISYFAPFFQFSTDCDVILANIKIMWAMKTHSKVAFNSLSNIVKILGDKPYKLFVEAFSKNYIALGQILIQSVCFNHKELDLDVKQEMLSYCNFHHFEEFLANYRNLPTEKISNLINHLVKKHPEPVFEAINKNILKKITPNQKSRFYRLYADYSSLINANNQTNLQESINYLEIASSLSPNDQKIWKLYGKLNLQMMSLCFDNNNNYNEFAQNAIKAYSKAIVLRPSDSDDCIVQITYALQNSNLGGKIEDYLDAIYQVPNSVLKKVVPQLLINISHTNDFVSNITVNILSSFGAEHFQAVLYDLNLYTLVENKKQSNLALKLLRSLAQQNLEIAKDASLFIDGMVRCSMTWFECWINAIEKSLQLVGSNPTAARQVIHEQLKQYENPRCEFDYMFIEMYSVIIQKIQQLYHKNTSSSNKFMWNSMNSFLRVLKEQENRLSTLFLNKISLELFNKRGFQLACPGKYKVEGDFPLIYQIESAMEIILTQQHPRQITMIANTGEKFKYLLKGNEDLRLDQRIMQFFELVNTILRKDIKTKEIGAIISRYPVIPITPYSGFISWVINSDTMYQMVMDYRKAKGETLYPDFEQLHEYSVVDFQLLNSLQRLESYQYVCEKYKAHELFNTFWIKSPNAAIWQYRREKYTISSAVMSMIGYIIGLGDRHPGNIMIQRDSGNVTHIDFGDSFEAATLRSSFPEKVPFRLTRMITNAFCGCTNDGYFKMICEAVMTVLRYNGTTLSTQLSIFMCEIFDNYCGRDKYYMKRINAKLHGQKWENGELVPIHETDIEEHVNNLINEAENPFNFARHYSGWCPFW</sequence>
<dbReference type="EMBL" id="MLAK01001171">
    <property type="protein sequence ID" value="OHS96520.1"/>
    <property type="molecule type" value="Genomic_DNA"/>
</dbReference>
<dbReference type="InterPro" id="IPR003152">
    <property type="entry name" value="FATC_dom"/>
</dbReference>
<dbReference type="InterPro" id="IPR011009">
    <property type="entry name" value="Kinase-like_dom_sf"/>
</dbReference>
<evidence type="ECO:0000313" key="9">
    <source>
        <dbReference type="Proteomes" id="UP000179807"/>
    </source>
</evidence>
<dbReference type="Gene3D" id="1.10.1070.11">
    <property type="entry name" value="Phosphatidylinositol 3-/4-kinase, catalytic domain"/>
    <property type="match status" value="1"/>
</dbReference>
<dbReference type="SMART" id="SM01345">
    <property type="entry name" value="Rapamycin_bind"/>
    <property type="match status" value="1"/>
</dbReference>
<dbReference type="InterPro" id="IPR050517">
    <property type="entry name" value="DDR_Repair_Kinase"/>
</dbReference>
<dbReference type="InterPro" id="IPR036940">
    <property type="entry name" value="PI3/4_kinase_cat_sf"/>
</dbReference>
<evidence type="ECO:0000256" key="3">
    <source>
        <dbReference type="ARBA" id="ARBA00022741"/>
    </source>
</evidence>
<evidence type="ECO:0000256" key="1">
    <source>
        <dbReference type="ARBA" id="ARBA00012513"/>
    </source>
</evidence>
<comment type="caution">
    <text evidence="8">The sequence shown here is derived from an EMBL/GenBank/DDBJ whole genome shotgun (WGS) entry which is preliminary data.</text>
</comment>
<dbReference type="Pfam" id="PF08771">
    <property type="entry name" value="FRB_dom"/>
    <property type="match status" value="1"/>
</dbReference>
<dbReference type="SUPFAM" id="SSF56112">
    <property type="entry name" value="Protein kinase-like (PK-like)"/>
    <property type="match status" value="1"/>
</dbReference>
<dbReference type="SMART" id="SM00146">
    <property type="entry name" value="PI3Kc"/>
    <property type="match status" value="1"/>
</dbReference>
<dbReference type="Proteomes" id="UP000179807">
    <property type="component" value="Unassembled WGS sequence"/>
</dbReference>
<dbReference type="PROSITE" id="PS50290">
    <property type="entry name" value="PI3_4_KINASE_3"/>
    <property type="match status" value="1"/>
</dbReference>
<organism evidence="8 9">
    <name type="scientific">Tritrichomonas foetus</name>
    <dbReference type="NCBI Taxonomy" id="1144522"/>
    <lineage>
        <taxon>Eukaryota</taxon>
        <taxon>Metamonada</taxon>
        <taxon>Parabasalia</taxon>
        <taxon>Tritrichomonadida</taxon>
        <taxon>Tritrichomonadidae</taxon>
        <taxon>Tritrichomonas</taxon>
    </lineage>
</organism>
<protein>
    <recommendedName>
        <fullName evidence="1">non-specific serine/threonine protein kinase</fullName>
        <ecNumber evidence="1">2.7.11.1</ecNumber>
    </recommendedName>
</protein>
<evidence type="ECO:0000256" key="2">
    <source>
        <dbReference type="ARBA" id="ARBA00022679"/>
    </source>
</evidence>
<accession>A0A1J4JBK2</accession>
<name>A0A1J4JBK2_9EUKA</name>
<dbReference type="OrthoDB" id="381190at2759"/>
<evidence type="ECO:0000256" key="4">
    <source>
        <dbReference type="ARBA" id="ARBA00022777"/>
    </source>
</evidence>
<dbReference type="PANTHER" id="PTHR11139">
    <property type="entry name" value="ATAXIA TELANGIECTASIA MUTATED ATM -RELATED"/>
    <property type="match status" value="1"/>
</dbReference>
<dbReference type="InterPro" id="IPR000403">
    <property type="entry name" value="PI3/4_kinase_cat_dom"/>
</dbReference>
<dbReference type="PROSITE" id="PS00916">
    <property type="entry name" value="PI3_4_KINASE_2"/>
    <property type="match status" value="1"/>
</dbReference>
<evidence type="ECO:0000313" key="8">
    <source>
        <dbReference type="EMBL" id="OHS96520.1"/>
    </source>
</evidence>
<dbReference type="VEuPathDB" id="TrichDB:TRFO_09906"/>
<dbReference type="GO" id="GO:0005524">
    <property type="term" value="F:ATP binding"/>
    <property type="evidence" value="ECO:0007669"/>
    <property type="project" value="UniProtKB-KW"/>
</dbReference>
<evidence type="ECO:0000256" key="5">
    <source>
        <dbReference type="ARBA" id="ARBA00022840"/>
    </source>
</evidence>
<reference evidence="8" key="1">
    <citation type="submission" date="2016-10" db="EMBL/GenBank/DDBJ databases">
        <authorList>
            <person name="Benchimol M."/>
            <person name="Almeida L.G."/>
            <person name="Vasconcelos A.T."/>
            <person name="Perreira-Neves A."/>
            <person name="Rosa I.A."/>
            <person name="Tasca T."/>
            <person name="Bogo M.R."/>
            <person name="de Souza W."/>
        </authorList>
    </citation>
    <scope>NUCLEOTIDE SEQUENCE [LARGE SCALE GENOMIC DNA]</scope>
    <source>
        <strain evidence="8">K</strain>
    </source>
</reference>
<dbReference type="Gene3D" id="3.30.1010.10">
    <property type="entry name" value="Phosphatidylinositol 3-kinase Catalytic Subunit, Chain A, domain 4"/>
    <property type="match status" value="1"/>
</dbReference>
<keyword evidence="2" id="KW-0808">Transferase</keyword>
<dbReference type="GO" id="GO:0080090">
    <property type="term" value="P:regulation of primary metabolic process"/>
    <property type="evidence" value="ECO:0007669"/>
    <property type="project" value="UniProtKB-ARBA"/>
</dbReference>
<keyword evidence="3" id="KW-0547">Nucleotide-binding</keyword>
<dbReference type="InterPro" id="IPR018936">
    <property type="entry name" value="PI3/4_kinase_CS"/>
</dbReference>
<keyword evidence="5" id="KW-0067">ATP-binding</keyword>
<keyword evidence="9" id="KW-1185">Reference proteome</keyword>
<dbReference type="GO" id="GO:0005634">
    <property type="term" value="C:nucleus"/>
    <property type="evidence" value="ECO:0007669"/>
    <property type="project" value="TreeGrafter"/>
</dbReference>
<dbReference type="Gene3D" id="1.25.40.10">
    <property type="entry name" value="Tetratricopeptide repeat domain"/>
    <property type="match status" value="1"/>
</dbReference>
<dbReference type="PROSITE" id="PS51190">
    <property type="entry name" value="FATC"/>
    <property type="match status" value="1"/>
</dbReference>
<proteinExistence type="predicted"/>
<dbReference type="InterPro" id="IPR011990">
    <property type="entry name" value="TPR-like_helical_dom_sf"/>
</dbReference>
<dbReference type="GO" id="GO:0005737">
    <property type="term" value="C:cytoplasm"/>
    <property type="evidence" value="ECO:0007669"/>
    <property type="project" value="TreeGrafter"/>
</dbReference>
<dbReference type="RefSeq" id="XP_068349657.1">
    <property type="nucleotide sequence ID" value="XM_068495136.1"/>
</dbReference>
<dbReference type="InterPro" id="IPR011989">
    <property type="entry name" value="ARM-like"/>
</dbReference>
<keyword evidence="4 8" id="KW-0418">Kinase</keyword>
<dbReference type="GO" id="GO:0031931">
    <property type="term" value="C:TORC1 complex"/>
    <property type="evidence" value="ECO:0007669"/>
    <property type="project" value="TreeGrafter"/>
</dbReference>
<dbReference type="InterPro" id="IPR016024">
    <property type="entry name" value="ARM-type_fold"/>
</dbReference>